<dbReference type="RefSeq" id="WP_129987568.1">
    <property type="nucleotide sequence ID" value="NZ_SDPU01000022.1"/>
</dbReference>
<proteinExistence type="predicted"/>
<dbReference type="EMBL" id="SDPU01000022">
    <property type="protein sequence ID" value="RYU11980.1"/>
    <property type="molecule type" value="Genomic_DNA"/>
</dbReference>
<name>A0A4Q5J0D7_9ACTN</name>
<dbReference type="OrthoDB" id="4866162at2"/>
<sequence>MNLDDVARLATDLDGVRESVRGGRRGWYVDGRLVARQEEPTVLLARCDVAERTRLVEAAPEVFSVAPRMVAHGKVLVDLDAVSEAELAAVLAAARRYSAR</sequence>
<reference evidence="1 2" key="1">
    <citation type="submission" date="2019-01" db="EMBL/GenBank/DDBJ databases">
        <title>Nocardioides guangzhouensis sp. nov., an actinobacterium isolated from soil.</title>
        <authorList>
            <person name="Fu Y."/>
            <person name="Cai Y."/>
            <person name="Lin Z."/>
            <person name="Chen P."/>
        </authorList>
    </citation>
    <scope>NUCLEOTIDE SEQUENCE [LARGE SCALE GENOMIC DNA]</scope>
    <source>
        <strain evidence="1 2">NBRC 105384</strain>
    </source>
</reference>
<keyword evidence="2" id="KW-1185">Reference proteome</keyword>
<accession>A0A4Q5J0D7</accession>
<evidence type="ECO:0000313" key="1">
    <source>
        <dbReference type="EMBL" id="RYU11980.1"/>
    </source>
</evidence>
<comment type="caution">
    <text evidence="1">The sequence shown here is derived from an EMBL/GenBank/DDBJ whole genome shotgun (WGS) entry which is preliminary data.</text>
</comment>
<protein>
    <recommendedName>
        <fullName evidence="3">TfoX N-terminal domain-containing protein</fullName>
    </recommendedName>
</protein>
<dbReference type="AlphaFoldDB" id="A0A4Q5J0D7"/>
<evidence type="ECO:0008006" key="3">
    <source>
        <dbReference type="Google" id="ProtNLM"/>
    </source>
</evidence>
<gene>
    <name evidence="1" type="ORF">ETU37_12045</name>
</gene>
<organism evidence="1 2">
    <name type="scientific">Nocardioides iriomotensis</name>
    <dbReference type="NCBI Taxonomy" id="715784"/>
    <lineage>
        <taxon>Bacteria</taxon>
        <taxon>Bacillati</taxon>
        <taxon>Actinomycetota</taxon>
        <taxon>Actinomycetes</taxon>
        <taxon>Propionibacteriales</taxon>
        <taxon>Nocardioidaceae</taxon>
        <taxon>Nocardioides</taxon>
    </lineage>
</organism>
<dbReference type="Proteomes" id="UP000291189">
    <property type="component" value="Unassembled WGS sequence"/>
</dbReference>
<evidence type="ECO:0000313" key="2">
    <source>
        <dbReference type="Proteomes" id="UP000291189"/>
    </source>
</evidence>